<dbReference type="SUPFAM" id="SSF53474">
    <property type="entry name" value="alpha/beta-Hydrolases"/>
    <property type="match status" value="1"/>
</dbReference>
<dbReference type="InterPro" id="IPR029058">
    <property type="entry name" value="AB_hydrolase_fold"/>
</dbReference>
<feature type="domain" description="Alpha/beta hydrolase fold-3" evidence="3">
    <location>
        <begin position="86"/>
        <end position="308"/>
    </location>
</feature>
<dbReference type="EMBL" id="HG529559">
    <property type="protein sequence ID" value="CDI52930.1"/>
    <property type="molecule type" value="Genomic_DNA"/>
</dbReference>
<dbReference type="InterPro" id="IPR050300">
    <property type="entry name" value="GDXG_lipolytic_enzyme"/>
</dbReference>
<reference evidence="4" key="1">
    <citation type="journal article" date="2014" name="Genome Biol. Evol.">
        <title>Gene Loss Rather Than Gene Gain Is Associated with a Host Jump from Monocots to Dicots in the Smut Fungus Melanopsichium pennsylvanicum.</title>
        <authorList>
            <person name="Sharma R."/>
            <person name="Mishra B."/>
            <person name="Runge F."/>
            <person name="Thines M."/>
        </authorList>
    </citation>
    <scope>NUCLEOTIDE SEQUENCE</scope>
    <source>
        <strain evidence="4">4</strain>
    </source>
</reference>
<proteinExistence type="predicted"/>
<evidence type="ECO:0000256" key="1">
    <source>
        <dbReference type="ARBA" id="ARBA00022801"/>
    </source>
</evidence>
<evidence type="ECO:0000256" key="2">
    <source>
        <dbReference type="SAM" id="MobiDB-lite"/>
    </source>
</evidence>
<dbReference type="Gene3D" id="3.40.50.1820">
    <property type="entry name" value="alpha/beta hydrolase"/>
    <property type="match status" value="1"/>
</dbReference>
<evidence type="ECO:0000313" key="4">
    <source>
        <dbReference type="EMBL" id="CDI52930.1"/>
    </source>
</evidence>
<sequence>MSTAFPPTEGPTITSFQLLSNPTNPSAEDIAAVLKIFRDQQEVSEPQCAKPDWITTCPSISSDRQIKLGVYDPPSLPKTAKRPVVFNWHGSGFVVPRFGAEGDVCRYIAETLPNTTVIDGDYVKAPEHPFPEPLQDCVSAIKWTLAQPWCNGEIVISGHSAGAHFSLVLASKSNALALGLTEEEYKAIKACASFYPVTDISIPQKSRRTNENGVEAGIPMLPVSFELLQFAFGAFVGFDPATQQKAALDPRVSPAKAKIESFEVPCYIVACEHDPLADEAMELGKRLMEGPGGSKHEVYFAKDVGHGFDFAIGDMRSAKIDSLPGGKSSREAYVKAFEFLRRSVPSLQKA</sequence>
<name>A0A077QT38_9BASI</name>
<evidence type="ECO:0000259" key="3">
    <source>
        <dbReference type="Pfam" id="PF07859"/>
    </source>
</evidence>
<protein>
    <recommendedName>
        <fullName evidence="3">Alpha/beta hydrolase fold-3 domain-containing protein</fullName>
    </recommendedName>
</protein>
<keyword evidence="1" id="KW-0378">Hydrolase</keyword>
<accession>A0A077QT38</accession>
<dbReference type="AlphaFoldDB" id="A0A077QT38"/>
<organism evidence="4">
    <name type="scientific">Melanopsichium pennsylvanicum 4</name>
    <dbReference type="NCBI Taxonomy" id="1398559"/>
    <lineage>
        <taxon>Eukaryota</taxon>
        <taxon>Fungi</taxon>
        <taxon>Dikarya</taxon>
        <taxon>Basidiomycota</taxon>
        <taxon>Ustilaginomycotina</taxon>
        <taxon>Ustilaginomycetes</taxon>
        <taxon>Ustilaginales</taxon>
        <taxon>Ustilaginaceae</taxon>
        <taxon>Melanopsichium</taxon>
    </lineage>
</organism>
<dbReference type="Pfam" id="PF07859">
    <property type="entry name" value="Abhydrolase_3"/>
    <property type="match status" value="1"/>
</dbReference>
<dbReference type="PANTHER" id="PTHR48081">
    <property type="entry name" value="AB HYDROLASE SUPERFAMILY PROTEIN C4A8.06C"/>
    <property type="match status" value="1"/>
</dbReference>
<feature type="region of interest" description="Disordered" evidence="2">
    <location>
        <begin position="1"/>
        <end position="21"/>
    </location>
</feature>
<dbReference type="InterPro" id="IPR013094">
    <property type="entry name" value="AB_hydrolase_3"/>
</dbReference>
<dbReference type="PANTHER" id="PTHR48081:SF8">
    <property type="entry name" value="ALPHA_BETA HYDROLASE FOLD-3 DOMAIN-CONTAINING PROTEIN-RELATED"/>
    <property type="match status" value="1"/>
</dbReference>
<dbReference type="GO" id="GO:0016787">
    <property type="term" value="F:hydrolase activity"/>
    <property type="evidence" value="ECO:0007669"/>
    <property type="project" value="UniProtKB-KW"/>
</dbReference>